<keyword evidence="5" id="KW-0547">Nucleotide-binding</keyword>
<dbReference type="InterPro" id="IPR017938">
    <property type="entry name" value="Riboflavin_synthase-like_b-brl"/>
</dbReference>
<evidence type="ECO:0000256" key="7">
    <source>
        <dbReference type="ARBA" id="ARBA00022857"/>
    </source>
</evidence>
<keyword evidence="8" id="KW-0560">Oxidoreductase</keyword>
<comment type="similarity">
    <text evidence="2">Belongs to the ferredoxin--NADP reductase type 1 family.</text>
</comment>
<dbReference type="SUPFAM" id="SSF63380">
    <property type="entry name" value="Riboflavin synthase domain-like"/>
    <property type="match status" value="1"/>
</dbReference>
<evidence type="ECO:0000256" key="8">
    <source>
        <dbReference type="ARBA" id="ARBA00023002"/>
    </source>
</evidence>
<dbReference type="GO" id="GO:0042167">
    <property type="term" value="P:heme catabolic process"/>
    <property type="evidence" value="ECO:0007669"/>
    <property type="project" value="TreeGrafter"/>
</dbReference>
<dbReference type="InterPro" id="IPR001433">
    <property type="entry name" value="OxRdtase_FAD/NAD-bd"/>
</dbReference>
<evidence type="ECO:0000313" key="12">
    <source>
        <dbReference type="EMBL" id="KJZ09879.1"/>
    </source>
</evidence>
<keyword evidence="6" id="KW-0274">FAD</keyword>
<evidence type="ECO:0000256" key="5">
    <source>
        <dbReference type="ARBA" id="ARBA00022741"/>
    </source>
</evidence>
<evidence type="ECO:0000313" key="13">
    <source>
        <dbReference type="Proteomes" id="UP000033452"/>
    </source>
</evidence>
<dbReference type="InterPro" id="IPR017927">
    <property type="entry name" value="FAD-bd_FR_type"/>
</dbReference>
<evidence type="ECO:0000256" key="1">
    <source>
        <dbReference type="ARBA" id="ARBA00001974"/>
    </source>
</evidence>
<dbReference type="SUPFAM" id="SSF52343">
    <property type="entry name" value="Ferredoxin reductase-like, C-terminal NADP-linked domain"/>
    <property type="match status" value="1"/>
</dbReference>
<name>A0A0F4QR92_9GAMM</name>
<dbReference type="EMBL" id="JXYA01000017">
    <property type="protein sequence ID" value="KJZ09879.1"/>
    <property type="molecule type" value="Genomic_DNA"/>
</dbReference>
<dbReference type="InterPro" id="IPR039261">
    <property type="entry name" value="FNR_nucleotide-bd"/>
</dbReference>
<evidence type="ECO:0000259" key="11">
    <source>
        <dbReference type="PROSITE" id="PS51384"/>
    </source>
</evidence>
<reference evidence="12 13" key="1">
    <citation type="journal article" date="2015" name="BMC Genomics">
        <title>Genome mining reveals unlocked bioactive potential of marine Gram-negative bacteria.</title>
        <authorList>
            <person name="Machado H."/>
            <person name="Sonnenschein E.C."/>
            <person name="Melchiorsen J."/>
            <person name="Gram L."/>
        </authorList>
    </citation>
    <scope>NUCLEOTIDE SEQUENCE [LARGE SCALE GENOMIC DNA]</scope>
    <source>
        <strain evidence="12 13">S2471</strain>
    </source>
</reference>
<gene>
    <name evidence="12" type="ORF">TW77_08795</name>
</gene>
<evidence type="ECO:0000256" key="6">
    <source>
        <dbReference type="ARBA" id="ARBA00022827"/>
    </source>
</evidence>
<dbReference type="Pfam" id="PF00970">
    <property type="entry name" value="FAD_binding_6"/>
    <property type="match status" value="1"/>
</dbReference>
<proteinExistence type="inferred from homology"/>
<dbReference type="Proteomes" id="UP000033452">
    <property type="component" value="Unassembled WGS sequence"/>
</dbReference>
<dbReference type="Gene3D" id="3.40.50.80">
    <property type="entry name" value="Nucleotide-binding domain of ferredoxin-NADP reductase (FNR) module"/>
    <property type="match status" value="1"/>
</dbReference>
<organism evidence="12 13">
    <name type="scientific">Pseudoalteromonas rubra</name>
    <dbReference type="NCBI Taxonomy" id="43658"/>
    <lineage>
        <taxon>Bacteria</taxon>
        <taxon>Pseudomonadati</taxon>
        <taxon>Pseudomonadota</taxon>
        <taxon>Gammaproteobacteria</taxon>
        <taxon>Alteromonadales</taxon>
        <taxon>Pseudoalteromonadaceae</taxon>
        <taxon>Pseudoalteromonas</taxon>
    </lineage>
</organism>
<dbReference type="PANTHER" id="PTHR47878:SF1">
    <property type="entry name" value="FLAVODOXIN_FERREDOXIN--NADP REDUCTASE"/>
    <property type="match status" value="1"/>
</dbReference>
<evidence type="ECO:0000256" key="10">
    <source>
        <dbReference type="ARBA" id="ARBA00047776"/>
    </source>
</evidence>
<comment type="catalytic activity">
    <reaction evidence="10">
        <text>2 reduced [2Fe-2S]-[ferredoxin] + NADP(+) + H(+) = 2 oxidized [2Fe-2S]-[ferredoxin] + NADPH</text>
        <dbReference type="Rhea" id="RHEA:20125"/>
        <dbReference type="Rhea" id="RHEA-COMP:10000"/>
        <dbReference type="Rhea" id="RHEA-COMP:10001"/>
        <dbReference type="ChEBI" id="CHEBI:15378"/>
        <dbReference type="ChEBI" id="CHEBI:33737"/>
        <dbReference type="ChEBI" id="CHEBI:33738"/>
        <dbReference type="ChEBI" id="CHEBI:57783"/>
        <dbReference type="ChEBI" id="CHEBI:58349"/>
        <dbReference type="EC" id="1.18.1.2"/>
    </reaction>
</comment>
<dbReference type="GO" id="GO:0034599">
    <property type="term" value="P:cellular response to oxidative stress"/>
    <property type="evidence" value="ECO:0007669"/>
    <property type="project" value="TreeGrafter"/>
</dbReference>
<dbReference type="CDD" id="cd06195">
    <property type="entry name" value="FNR1"/>
    <property type="match status" value="1"/>
</dbReference>
<dbReference type="InterPro" id="IPR051930">
    <property type="entry name" value="FNR_type-1"/>
</dbReference>
<evidence type="ECO:0000256" key="3">
    <source>
        <dbReference type="ARBA" id="ARBA00013223"/>
    </source>
</evidence>
<comment type="cofactor">
    <cofactor evidence="9">
        <name>[2Fe-2S] cluster</name>
        <dbReference type="ChEBI" id="CHEBI:190135"/>
    </cofactor>
</comment>
<sequence>MANWVNGKVVEKLWWTPSLFSIKVAADIDPFCAGQFTKLALPVEDKKISRAYSFVNAPQDPLLEFFLIEVPDGQLSSPLASLDIGDDILVAGKPSGFFTLDEVPDASVLWMLSTGTAIGPFLSMIGDGKLWKRFDKVVLVNGVRHAQDLCYQDMLLDTEKIFKQFKYVPLVSREQAEHTLSGRVTNLLESGELCQHCGFDELPEDSQFMLCGNPQMVKDTSALLQAMGFSRNRRAKPGHITVEQYW</sequence>
<dbReference type="PANTHER" id="PTHR47878">
    <property type="entry name" value="OXIDOREDUCTASE FAD/NAD(P)-BINDING DOMAIN PROTEIN"/>
    <property type="match status" value="1"/>
</dbReference>
<dbReference type="Pfam" id="PF00175">
    <property type="entry name" value="NAD_binding_1"/>
    <property type="match status" value="1"/>
</dbReference>
<dbReference type="InterPro" id="IPR033892">
    <property type="entry name" value="FNR_bac"/>
</dbReference>
<dbReference type="InterPro" id="IPR008333">
    <property type="entry name" value="Cbr1-like_FAD-bd_dom"/>
</dbReference>
<protein>
    <recommendedName>
        <fullName evidence="3">ferredoxin--NADP(+) reductase</fullName>
        <ecNumber evidence="3">1.18.1.2</ecNumber>
    </recommendedName>
</protein>
<comment type="cofactor">
    <cofactor evidence="1">
        <name>FAD</name>
        <dbReference type="ChEBI" id="CHEBI:57692"/>
    </cofactor>
</comment>
<dbReference type="PATRIC" id="fig|43658.5.peg.1857"/>
<feature type="domain" description="FAD-binding FR-type" evidence="11">
    <location>
        <begin position="2"/>
        <end position="101"/>
    </location>
</feature>
<dbReference type="GO" id="GO:0000166">
    <property type="term" value="F:nucleotide binding"/>
    <property type="evidence" value="ECO:0007669"/>
    <property type="project" value="UniProtKB-KW"/>
</dbReference>
<keyword evidence="4" id="KW-0285">Flavoprotein</keyword>
<evidence type="ECO:0000256" key="4">
    <source>
        <dbReference type="ARBA" id="ARBA00022630"/>
    </source>
</evidence>
<comment type="caution">
    <text evidence="12">The sequence shown here is derived from an EMBL/GenBank/DDBJ whole genome shotgun (WGS) entry which is preliminary data.</text>
</comment>
<dbReference type="Gene3D" id="2.40.30.10">
    <property type="entry name" value="Translation factors"/>
    <property type="match status" value="1"/>
</dbReference>
<accession>A0A0F4QR92</accession>
<evidence type="ECO:0000256" key="9">
    <source>
        <dbReference type="ARBA" id="ARBA00034078"/>
    </source>
</evidence>
<dbReference type="OrthoDB" id="9784483at2"/>
<keyword evidence="7" id="KW-0521">NADP</keyword>
<dbReference type="GO" id="GO:0004324">
    <property type="term" value="F:ferredoxin-NADP+ reductase activity"/>
    <property type="evidence" value="ECO:0007669"/>
    <property type="project" value="UniProtKB-EC"/>
</dbReference>
<keyword evidence="13" id="KW-1185">Reference proteome</keyword>
<dbReference type="PROSITE" id="PS51384">
    <property type="entry name" value="FAD_FR"/>
    <property type="match status" value="1"/>
</dbReference>
<dbReference type="EC" id="1.18.1.2" evidence="3"/>
<dbReference type="RefSeq" id="WP_046004608.1">
    <property type="nucleotide sequence ID" value="NZ_JXYA01000017.1"/>
</dbReference>
<dbReference type="AlphaFoldDB" id="A0A0F4QR92"/>
<evidence type="ECO:0000256" key="2">
    <source>
        <dbReference type="ARBA" id="ARBA00008312"/>
    </source>
</evidence>